<dbReference type="AlphaFoldDB" id="G2Q8Z6"/>
<evidence type="ECO:0000313" key="2">
    <source>
        <dbReference type="Proteomes" id="UP000007322"/>
    </source>
</evidence>
<protein>
    <submittedName>
        <fullName evidence="1">Uncharacterized protein</fullName>
    </submittedName>
</protein>
<dbReference type="HOGENOM" id="CLU_2887415_0_0_1"/>
<dbReference type="InParanoid" id="G2Q8Z6"/>
<dbReference type="GeneID" id="11512438"/>
<sequence length="63" mass="6604">MHLMDGLVDQGVSSPIKAVFLQHDEDSGLKAQTDSAGDGDTDNALFRAQKAAACLCLKVTQNG</sequence>
<gene>
    <name evidence="1" type="ORF">MYCTH_2302967</name>
</gene>
<dbReference type="Proteomes" id="UP000007322">
    <property type="component" value="Chromosome 2"/>
</dbReference>
<evidence type="ECO:0000313" key="1">
    <source>
        <dbReference type="EMBL" id="AEO57140.1"/>
    </source>
</evidence>
<proteinExistence type="predicted"/>
<dbReference type="RefSeq" id="XP_003662385.1">
    <property type="nucleotide sequence ID" value="XM_003662337.1"/>
</dbReference>
<dbReference type="KEGG" id="mtm:MYCTH_2302967"/>
<accession>G2Q8Z6</accession>
<dbReference type="EMBL" id="CP003003">
    <property type="protein sequence ID" value="AEO57140.1"/>
    <property type="molecule type" value="Genomic_DNA"/>
</dbReference>
<keyword evidence="2" id="KW-1185">Reference proteome</keyword>
<organism evidence="1 2">
    <name type="scientific">Thermothelomyces thermophilus (strain ATCC 42464 / BCRC 31852 / DSM 1799)</name>
    <name type="common">Sporotrichum thermophile</name>
    <dbReference type="NCBI Taxonomy" id="573729"/>
    <lineage>
        <taxon>Eukaryota</taxon>
        <taxon>Fungi</taxon>
        <taxon>Dikarya</taxon>
        <taxon>Ascomycota</taxon>
        <taxon>Pezizomycotina</taxon>
        <taxon>Sordariomycetes</taxon>
        <taxon>Sordariomycetidae</taxon>
        <taxon>Sordariales</taxon>
        <taxon>Chaetomiaceae</taxon>
        <taxon>Thermothelomyces</taxon>
    </lineage>
</organism>
<name>G2Q8Z6_THET4</name>
<dbReference type="VEuPathDB" id="FungiDB:MYCTH_2302967"/>
<reference evidence="1 2" key="1">
    <citation type="journal article" date="2011" name="Nat. Biotechnol.">
        <title>Comparative genomic analysis of the thermophilic biomass-degrading fungi Myceliophthora thermophila and Thielavia terrestris.</title>
        <authorList>
            <person name="Berka R.M."/>
            <person name="Grigoriev I.V."/>
            <person name="Otillar R."/>
            <person name="Salamov A."/>
            <person name="Grimwood J."/>
            <person name="Reid I."/>
            <person name="Ishmael N."/>
            <person name="John T."/>
            <person name="Darmond C."/>
            <person name="Moisan M.-C."/>
            <person name="Henrissat B."/>
            <person name="Coutinho P.M."/>
            <person name="Lombard V."/>
            <person name="Natvig D.O."/>
            <person name="Lindquist E."/>
            <person name="Schmutz J."/>
            <person name="Lucas S."/>
            <person name="Harris P."/>
            <person name="Powlowski J."/>
            <person name="Bellemare A."/>
            <person name="Taylor D."/>
            <person name="Butler G."/>
            <person name="de Vries R.P."/>
            <person name="Allijn I.E."/>
            <person name="van den Brink J."/>
            <person name="Ushinsky S."/>
            <person name="Storms R."/>
            <person name="Powell A.J."/>
            <person name="Paulsen I.T."/>
            <person name="Elbourne L.D.H."/>
            <person name="Baker S.E."/>
            <person name="Magnuson J."/>
            <person name="LaBoissiere S."/>
            <person name="Clutterbuck A.J."/>
            <person name="Martinez D."/>
            <person name="Wogulis M."/>
            <person name="de Leon A.L."/>
            <person name="Rey M.W."/>
            <person name="Tsang A."/>
        </authorList>
    </citation>
    <scope>NUCLEOTIDE SEQUENCE [LARGE SCALE GENOMIC DNA]</scope>
    <source>
        <strain evidence="2">ATCC 42464 / BCRC 31852 / DSM 1799</strain>
    </source>
</reference>